<dbReference type="SMR" id="A0A0H2X3P5"/>
<dbReference type="Proteomes" id="UP000000420">
    <property type="component" value="Chromosome"/>
</dbReference>
<evidence type="ECO:0000313" key="2">
    <source>
        <dbReference type="EMBL" id="AAY47140.1"/>
    </source>
</evidence>
<dbReference type="HOGENOM" id="CLU_063454_0_0_6"/>
<gene>
    <name evidence="2" type="ordered locus">XC_0048</name>
</gene>
<reference evidence="2 3" key="1">
    <citation type="journal article" date="2005" name="Genome Res.">
        <title>Comparative and functional genomic analyses of the pathogenicity of phytopathogen Xanthomonas campestris pv. campestris.</title>
        <authorList>
            <person name="Qian W."/>
            <person name="Jia Y."/>
            <person name="Ren S.X."/>
            <person name="He Y.Q."/>
            <person name="Feng J.X."/>
            <person name="Lu L.F."/>
            <person name="Sun Q."/>
            <person name="Ying G."/>
            <person name="Tang D.J."/>
            <person name="Tang H."/>
            <person name="Wu W."/>
            <person name="Hao P."/>
            <person name="Wang L."/>
            <person name="Jiang B.L."/>
            <person name="Zeng S."/>
            <person name="Gu W.Y."/>
            <person name="Lu G."/>
            <person name="Rong L."/>
            <person name="Tian Y."/>
            <person name="Yao Z."/>
            <person name="Fu G."/>
            <person name="Chen B."/>
            <person name="Fang R."/>
            <person name="Qiang B."/>
            <person name="Chen Z."/>
            <person name="Zhao G.P."/>
            <person name="Tang J.L."/>
            <person name="He C."/>
        </authorList>
    </citation>
    <scope>NUCLEOTIDE SEQUENCE [LARGE SCALE GENOMIC DNA]</scope>
    <source>
        <strain evidence="2 3">8004</strain>
    </source>
</reference>
<protein>
    <recommendedName>
        <fullName evidence="1">Saccharopine dehydrogenase NADP binding domain-containing protein</fullName>
    </recommendedName>
</protein>
<proteinExistence type="predicted"/>
<evidence type="ECO:0000259" key="1">
    <source>
        <dbReference type="Pfam" id="PF03435"/>
    </source>
</evidence>
<dbReference type="PANTHER" id="PTHR43796:SF2">
    <property type="entry name" value="CARBOXYNORSPERMIDINE SYNTHASE"/>
    <property type="match status" value="1"/>
</dbReference>
<dbReference type="InterPro" id="IPR036291">
    <property type="entry name" value="NAD(P)-bd_dom_sf"/>
</dbReference>
<dbReference type="Pfam" id="PF03435">
    <property type="entry name" value="Sacchrp_dh_NADP"/>
    <property type="match status" value="1"/>
</dbReference>
<dbReference type="AlphaFoldDB" id="A0A0H2X3P5"/>
<dbReference type="PANTHER" id="PTHR43796">
    <property type="entry name" value="CARBOXYNORSPERMIDINE SYNTHASE"/>
    <property type="match status" value="1"/>
</dbReference>
<accession>A0A0H2X3P5</accession>
<name>A0A0H2X3P5_XANC8</name>
<organism evidence="2 3">
    <name type="scientific">Xanthomonas campestris pv. campestris (strain 8004)</name>
    <dbReference type="NCBI Taxonomy" id="314565"/>
    <lineage>
        <taxon>Bacteria</taxon>
        <taxon>Pseudomonadati</taxon>
        <taxon>Pseudomonadota</taxon>
        <taxon>Gammaproteobacteria</taxon>
        <taxon>Lysobacterales</taxon>
        <taxon>Lysobacteraceae</taxon>
        <taxon>Xanthomonas</taxon>
    </lineage>
</organism>
<dbReference type="EMBL" id="CP000050">
    <property type="protein sequence ID" value="AAY47140.1"/>
    <property type="molecule type" value="Genomic_DNA"/>
</dbReference>
<sequence>MTYRVVVLGGFGHFGARIVRALAATAQLQVIAAGRHPGDVAARWPDVAPGRIACCRLDIDASDFAAQLAATAADAVVHTAGPFQGQDYAVAHTCLQAGMHYIDLADGRAFVRDFPAAMDAVARQAQRVAISGASTLPALSSAVIDALLPRFSALHGIRMVIAPAQGTPLGLATVRAVLSYCGTPFDWWHDGRWQTVVGWARPTPVQFAQLAPRLASPCDVPDHDLLPLRYPGVQSVQFRAALEVPFLQRCLAVVAWLRHHGVPLPMARLAEVFARVARWFDRFGTDLGGMRVELRGTSHPRTGDPRPLQLQWDLTAPMLHGPEIPCFAAILLVRKLAEGQALPIGAHACMGLLTLAEFEQEFAAWQMETEVSDVRV</sequence>
<dbReference type="RefSeq" id="WP_011035306.1">
    <property type="nucleotide sequence ID" value="NC_007086.1"/>
</dbReference>
<dbReference type="InterPro" id="IPR005097">
    <property type="entry name" value="Sacchrp_dh_NADP-bd"/>
</dbReference>
<feature type="domain" description="Saccharopine dehydrogenase NADP binding" evidence="1">
    <location>
        <begin position="5"/>
        <end position="130"/>
    </location>
</feature>
<dbReference type="KEGG" id="xcb:XC_0048"/>
<dbReference type="SUPFAM" id="SSF51735">
    <property type="entry name" value="NAD(P)-binding Rossmann-fold domains"/>
    <property type="match status" value="1"/>
</dbReference>
<dbReference type="Gene3D" id="3.40.50.720">
    <property type="entry name" value="NAD(P)-binding Rossmann-like Domain"/>
    <property type="match status" value="1"/>
</dbReference>
<evidence type="ECO:0000313" key="3">
    <source>
        <dbReference type="Proteomes" id="UP000000420"/>
    </source>
</evidence>